<evidence type="ECO:0000313" key="5">
    <source>
        <dbReference type="Proteomes" id="UP000199005"/>
    </source>
</evidence>
<dbReference type="PANTHER" id="PTHR10655:SF17">
    <property type="entry name" value="LYSOPHOSPHOLIPASE-LIKE PROTEIN 1"/>
    <property type="match status" value="1"/>
</dbReference>
<dbReference type="Gene3D" id="3.40.50.1820">
    <property type="entry name" value="alpha/beta hydrolase"/>
    <property type="match status" value="1"/>
</dbReference>
<name>A0A1H6ZPX7_9GAMM</name>
<evidence type="ECO:0000259" key="3">
    <source>
        <dbReference type="Pfam" id="PF02230"/>
    </source>
</evidence>
<evidence type="ECO:0000256" key="1">
    <source>
        <dbReference type="ARBA" id="ARBA00006499"/>
    </source>
</evidence>
<proteinExistence type="inferred from homology"/>
<accession>A0A1H6ZPX7</accession>
<dbReference type="STRING" id="170623.SAMN04244579_04660"/>
<dbReference type="SUPFAM" id="SSF53474">
    <property type="entry name" value="alpha/beta-Hydrolases"/>
    <property type="match status" value="1"/>
</dbReference>
<dbReference type="Proteomes" id="UP000199005">
    <property type="component" value="Unassembled WGS sequence"/>
</dbReference>
<organism evidence="4 5">
    <name type="scientific">Azotobacter beijerinckii</name>
    <dbReference type="NCBI Taxonomy" id="170623"/>
    <lineage>
        <taxon>Bacteria</taxon>
        <taxon>Pseudomonadati</taxon>
        <taxon>Pseudomonadota</taxon>
        <taxon>Gammaproteobacteria</taxon>
        <taxon>Pseudomonadales</taxon>
        <taxon>Pseudomonadaceae</taxon>
        <taxon>Azotobacter</taxon>
    </lineage>
</organism>
<keyword evidence="2" id="KW-0378">Hydrolase</keyword>
<dbReference type="PANTHER" id="PTHR10655">
    <property type="entry name" value="LYSOPHOSPHOLIPASE-RELATED"/>
    <property type="match status" value="1"/>
</dbReference>
<evidence type="ECO:0000313" key="4">
    <source>
        <dbReference type="EMBL" id="SEJ51650.1"/>
    </source>
</evidence>
<dbReference type="AlphaFoldDB" id="A0A1H6ZPX7"/>
<dbReference type="GO" id="GO:0016787">
    <property type="term" value="F:hydrolase activity"/>
    <property type="evidence" value="ECO:0007669"/>
    <property type="project" value="UniProtKB-KW"/>
</dbReference>
<dbReference type="InterPro" id="IPR003140">
    <property type="entry name" value="PLipase/COase/thioEstase"/>
</dbReference>
<reference evidence="4 5" key="1">
    <citation type="submission" date="2016-10" db="EMBL/GenBank/DDBJ databases">
        <authorList>
            <person name="de Groot N.N."/>
        </authorList>
    </citation>
    <scope>NUCLEOTIDE SEQUENCE [LARGE SCALE GENOMIC DNA]</scope>
    <source>
        <strain evidence="4 5">DSM 1041</strain>
    </source>
</reference>
<dbReference type="InterPro" id="IPR050565">
    <property type="entry name" value="LYPA1-2/EST-like"/>
</dbReference>
<dbReference type="Pfam" id="PF02230">
    <property type="entry name" value="Abhydrolase_2"/>
    <property type="match status" value="1"/>
</dbReference>
<protein>
    <submittedName>
        <fullName evidence="4">Phospholipase/carboxylesterase</fullName>
    </submittedName>
</protein>
<comment type="similarity">
    <text evidence="1">Belongs to the AB hydrolase superfamily. AB hydrolase 2 family.</text>
</comment>
<dbReference type="EMBL" id="FNYO01000142">
    <property type="protein sequence ID" value="SEJ51650.1"/>
    <property type="molecule type" value="Genomic_DNA"/>
</dbReference>
<gene>
    <name evidence="4" type="ORF">SAMN04244579_04660</name>
</gene>
<dbReference type="InterPro" id="IPR029058">
    <property type="entry name" value="AB_hydrolase_fold"/>
</dbReference>
<feature type="domain" description="Phospholipase/carboxylesterase/thioesterase" evidence="3">
    <location>
        <begin position="32"/>
        <end position="222"/>
    </location>
</feature>
<evidence type="ECO:0000256" key="2">
    <source>
        <dbReference type="ARBA" id="ARBA00022801"/>
    </source>
</evidence>
<sequence>MMAIFHDLSDLSSVFNDQDYTVTQVGAAPLQGNKFVILLHGRRQAPEDIYEIGRRIDLDNITYLLPSAPGKTWYPSGFQRELEQNQPHVDRALVYVKRLVRYLLERDVPANNIWLMGFSQGACIGSQYLFSSRDKLGGALLFTGGLFGPEVNLASSESNCLAKMPILLTGSTTDSWVPEARVRDTACLFRKLGASVQEEIFSERDHLVSEQEIDIARDWLTATQVA</sequence>